<evidence type="ECO:0000256" key="5">
    <source>
        <dbReference type="ARBA" id="ARBA00022839"/>
    </source>
</evidence>
<dbReference type="GO" id="GO:0009318">
    <property type="term" value="C:exodeoxyribonuclease VII complex"/>
    <property type="evidence" value="ECO:0007669"/>
    <property type="project" value="UniProtKB-UniRule"/>
</dbReference>
<accession>A0A502F2T8</accession>
<dbReference type="Proteomes" id="UP000319700">
    <property type="component" value="Unassembled WGS sequence"/>
</dbReference>
<dbReference type="EMBL" id="RCZH01000003">
    <property type="protein sequence ID" value="TPG44157.1"/>
    <property type="molecule type" value="Genomic_DNA"/>
</dbReference>
<evidence type="ECO:0000256" key="3">
    <source>
        <dbReference type="ARBA" id="ARBA00022722"/>
    </source>
</evidence>
<keyword evidence="5" id="KW-0269">Exonuclease</keyword>
<dbReference type="GO" id="GO:0006308">
    <property type="term" value="P:DNA catabolic process"/>
    <property type="evidence" value="ECO:0007669"/>
    <property type="project" value="UniProtKB-UniRule"/>
</dbReference>
<sequence length="68" mass="7750">MEEKLTYEAALAELTSISKEIENETISVDTLASKVKRASELIEFCQTKLKDTEEEVSKIISRMENPEK</sequence>
<dbReference type="RefSeq" id="WP_140504909.1">
    <property type="nucleotide sequence ID" value="NZ_RCZH01000003.1"/>
</dbReference>
<reference evidence="7 8" key="1">
    <citation type="journal article" date="2019" name="Environ. Microbiol.">
        <title>Species interactions and distinct microbial communities in high Arctic permafrost affected cryosols are associated with the CH4 and CO2 gas fluxes.</title>
        <authorList>
            <person name="Altshuler I."/>
            <person name="Hamel J."/>
            <person name="Turney S."/>
            <person name="Magnuson E."/>
            <person name="Levesque R."/>
            <person name="Greer C."/>
            <person name="Whyte L.G."/>
        </authorList>
    </citation>
    <scope>NUCLEOTIDE SEQUENCE [LARGE SCALE GENOMIC DNA]</scope>
    <source>
        <strain evidence="7 8">42</strain>
    </source>
</reference>
<dbReference type="InterPro" id="IPR003761">
    <property type="entry name" value="Exonuc_VII_S"/>
</dbReference>
<dbReference type="Gene3D" id="1.10.287.1040">
    <property type="entry name" value="Exonuclease VII, small subunit"/>
    <property type="match status" value="1"/>
</dbReference>
<comment type="similarity">
    <text evidence="1">Belongs to the XseB family.</text>
</comment>
<name>A0A502F2T8_9FLAO</name>
<dbReference type="OrthoDB" id="9813898at2"/>
<gene>
    <name evidence="7" type="primary">xseB</name>
    <name evidence="7" type="ORF">EAH81_06320</name>
</gene>
<keyword evidence="4 7" id="KW-0378">Hydrolase</keyword>
<organism evidence="7 8">
    <name type="scientific">Flavobacterium pectinovorum</name>
    <dbReference type="NCBI Taxonomy" id="29533"/>
    <lineage>
        <taxon>Bacteria</taxon>
        <taxon>Pseudomonadati</taxon>
        <taxon>Bacteroidota</taxon>
        <taxon>Flavobacteriia</taxon>
        <taxon>Flavobacteriales</taxon>
        <taxon>Flavobacteriaceae</taxon>
        <taxon>Flavobacterium</taxon>
    </lineage>
</organism>
<protein>
    <recommendedName>
        <fullName evidence="6">Exodeoxyribonuclease VII small subunit</fullName>
        <ecNumber evidence="6">3.1.11.6</ecNumber>
    </recommendedName>
</protein>
<keyword evidence="3" id="KW-0540">Nuclease</keyword>
<keyword evidence="8" id="KW-1185">Reference proteome</keyword>
<dbReference type="NCBIfam" id="TIGR01280">
    <property type="entry name" value="xseB"/>
    <property type="match status" value="1"/>
</dbReference>
<evidence type="ECO:0000256" key="1">
    <source>
        <dbReference type="ARBA" id="ARBA00009998"/>
    </source>
</evidence>
<evidence type="ECO:0000313" key="7">
    <source>
        <dbReference type="EMBL" id="TPG44157.1"/>
    </source>
</evidence>
<evidence type="ECO:0000256" key="6">
    <source>
        <dbReference type="NCBIfam" id="TIGR01280"/>
    </source>
</evidence>
<comment type="caution">
    <text evidence="7">The sequence shown here is derived from an EMBL/GenBank/DDBJ whole genome shotgun (WGS) entry which is preliminary data.</text>
</comment>
<dbReference type="SUPFAM" id="SSF116842">
    <property type="entry name" value="XseB-like"/>
    <property type="match status" value="1"/>
</dbReference>
<evidence type="ECO:0000313" key="8">
    <source>
        <dbReference type="Proteomes" id="UP000319700"/>
    </source>
</evidence>
<dbReference type="Pfam" id="PF02609">
    <property type="entry name" value="Exonuc_VII_S"/>
    <property type="match status" value="1"/>
</dbReference>
<dbReference type="EC" id="3.1.11.6" evidence="6"/>
<dbReference type="GO" id="GO:0008855">
    <property type="term" value="F:exodeoxyribonuclease VII activity"/>
    <property type="evidence" value="ECO:0007669"/>
    <property type="project" value="UniProtKB-UniRule"/>
</dbReference>
<dbReference type="AlphaFoldDB" id="A0A502F2T8"/>
<keyword evidence="2" id="KW-0963">Cytoplasm</keyword>
<proteinExistence type="inferred from homology"/>
<evidence type="ECO:0000256" key="2">
    <source>
        <dbReference type="ARBA" id="ARBA00022490"/>
    </source>
</evidence>
<dbReference type="InterPro" id="IPR037004">
    <property type="entry name" value="Exonuc_VII_ssu_sf"/>
</dbReference>
<evidence type="ECO:0000256" key="4">
    <source>
        <dbReference type="ARBA" id="ARBA00022801"/>
    </source>
</evidence>